<accession>A0A840RSV2</accession>
<dbReference type="InterPro" id="IPR047215">
    <property type="entry name" value="Galactose_mutarotase-like"/>
</dbReference>
<reference evidence="9 10" key="1">
    <citation type="submission" date="2020-08" db="EMBL/GenBank/DDBJ databases">
        <title>Genomic Encyclopedia of Type Strains, Phase IV (KMG-IV): sequencing the most valuable type-strain genomes for metagenomic binning, comparative biology and taxonomic classification.</title>
        <authorList>
            <person name="Goeker M."/>
        </authorList>
    </citation>
    <scope>NUCLEOTIDE SEQUENCE [LARGE SCALE GENOMIC DNA]</scope>
    <source>
        <strain evidence="9 10">DSM 23240</strain>
    </source>
</reference>
<dbReference type="Proteomes" id="UP000571084">
    <property type="component" value="Unassembled WGS sequence"/>
</dbReference>
<comment type="caution">
    <text evidence="9">The sequence shown here is derived from an EMBL/GenBank/DDBJ whole genome shotgun (WGS) entry which is preliminary data.</text>
</comment>
<evidence type="ECO:0000256" key="5">
    <source>
        <dbReference type="PIRNR" id="PIRNR005096"/>
    </source>
</evidence>
<sequence>MFDGIFIRTPQLIPNMIQLPVSSTKTATGEILYTLRNASDMRVVISNRGGTLISWHAPDRYGRIADVLLGYPDTKGYVTNLPFFGGLIGRWANRIADGHFMLDGADFLVDRNNGTNHLHGGDAGFHLALWDVHVDNNGLRLRHTSKDGEAGFPGNLQVEVRYRLDEEGELTIDYQAITDAPTPVNLTSHAYFNLNGGCSDISDHMLSIDADYFLKVDQRLIPTERAEVAGSTFDFRQPSLIGPRLASSDAQLGLAGGFDHCYCLHWNEGMMHGALREVAQVYDPGSGRALTVATTETGLQFYSGNFLDGVVGRGAQPYAVHDGFCLEAQAFPDQINGPDAEAVILRPGQIYRQTTVYRLSVRD</sequence>
<dbReference type="InterPro" id="IPR015443">
    <property type="entry name" value="Aldose_1-epimerase"/>
</dbReference>
<dbReference type="GO" id="GO:0033499">
    <property type="term" value="P:galactose catabolic process via UDP-galactose, Leloir pathway"/>
    <property type="evidence" value="ECO:0007669"/>
    <property type="project" value="TreeGrafter"/>
</dbReference>
<evidence type="ECO:0000256" key="7">
    <source>
        <dbReference type="PIRSR" id="PIRSR005096-2"/>
    </source>
</evidence>
<dbReference type="GO" id="GO:0006006">
    <property type="term" value="P:glucose metabolic process"/>
    <property type="evidence" value="ECO:0007669"/>
    <property type="project" value="TreeGrafter"/>
</dbReference>
<feature type="binding site" evidence="8">
    <location>
        <begin position="189"/>
        <end position="191"/>
    </location>
    <ligand>
        <name>beta-D-galactose</name>
        <dbReference type="ChEBI" id="CHEBI:27667"/>
    </ligand>
</feature>
<comment type="similarity">
    <text evidence="2 5">Belongs to the aldose epimerase family.</text>
</comment>
<evidence type="ECO:0000256" key="8">
    <source>
        <dbReference type="PIRSR" id="PIRSR005096-3"/>
    </source>
</evidence>
<dbReference type="Gene3D" id="2.70.98.10">
    <property type="match status" value="1"/>
</dbReference>
<feature type="binding site" evidence="8">
    <location>
        <begin position="93"/>
        <end position="94"/>
    </location>
    <ligand>
        <name>beta-D-galactose</name>
        <dbReference type="ChEBI" id="CHEBI:27667"/>
    </ligand>
</feature>
<dbReference type="Pfam" id="PF01263">
    <property type="entry name" value="Aldose_epim"/>
    <property type="match status" value="1"/>
</dbReference>
<dbReference type="GO" id="GO:0004034">
    <property type="term" value="F:aldose 1-epimerase activity"/>
    <property type="evidence" value="ECO:0007669"/>
    <property type="project" value="UniProtKB-EC"/>
</dbReference>
<dbReference type="GO" id="GO:0030246">
    <property type="term" value="F:carbohydrate binding"/>
    <property type="evidence" value="ECO:0007669"/>
    <property type="project" value="InterPro"/>
</dbReference>
<dbReference type="UniPathway" id="UPA00242"/>
<keyword evidence="3 5" id="KW-0413">Isomerase</keyword>
<dbReference type="PANTHER" id="PTHR10091">
    <property type="entry name" value="ALDOSE-1-EPIMERASE"/>
    <property type="match status" value="1"/>
</dbReference>
<protein>
    <recommendedName>
        <fullName evidence="5">Aldose 1-epimerase</fullName>
        <ecNumber evidence="5">5.1.3.3</ecNumber>
    </recommendedName>
</protein>
<evidence type="ECO:0000256" key="3">
    <source>
        <dbReference type="ARBA" id="ARBA00023235"/>
    </source>
</evidence>
<dbReference type="AlphaFoldDB" id="A0A840RSV2"/>
<dbReference type="EMBL" id="JACHHQ010000003">
    <property type="protein sequence ID" value="MBB5199640.1"/>
    <property type="molecule type" value="Genomic_DNA"/>
</dbReference>
<dbReference type="NCBIfam" id="NF008277">
    <property type="entry name" value="PRK11055.1"/>
    <property type="match status" value="1"/>
</dbReference>
<evidence type="ECO:0000256" key="4">
    <source>
        <dbReference type="ARBA" id="ARBA00023277"/>
    </source>
</evidence>
<dbReference type="PANTHER" id="PTHR10091:SF0">
    <property type="entry name" value="GALACTOSE MUTAROTASE"/>
    <property type="match status" value="1"/>
</dbReference>
<organism evidence="9 10">
    <name type="scientific">Glaciimonas immobilis</name>
    <dbReference type="NCBI Taxonomy" id="728004"/>
    <lineage>
        <taxon>Bacteria</taxon>
        <taxon>Pseudomonadati</taxon>
        <taxon>Pseudomonadota</taxon>
        <taxon>Betaproteobacteria</taxon>
        <taxon>Burkholderiales</taxon>
        <taxon>Oxalobacteraceae</taxon>
        <taxon>Glaciimonas</taxon>
    </lineage>
</organism>
<dbReference type="InterPro" id="IPR011013">
    <property type="entry name" value="Gal_mutarotase_sf_dom"/>
</dbReference>
<feature type="active site" description="Proton acceptor" evidence="6">
    <location>
        <position position="327"/>
    </location>
</feature>
<dbReference type="SUPFAM" id="SSF74650">
    <property type="entry name" value="Galactose mutarotase-like"/>
    <property type="match status" value="1"/>
</dbReference>
<dbReference type="InterPro" id="IPR008183">
    <property type="entry name" value="Aldose_1/G6P_1-epimerase"/>
</dbReference>
<evidence type="ECO:0000313" key="10">
    <source>
        <dbReference type="Proteomes" id="UP000571084"/>
    </source>
</evidence>
<comment type="catalytic activity">
    <reaction evidence="5">
        <text>alpha-D-glucose = beta-D-glucose</text>
        <dbReference type="Rhea" id="RHEA:10264"/>
        <dbReference type="ChEBI" id="CHEBI:15903"/>
        <dbReference type="ChEBI" id="CHEBI:17925"/>
        <dbReference type="EC" id="5.1.3.3"/>
    </reaction>
</comment>
<evidence type="ECO:0000313" key="9">
    <source>
        <dbReference type="EMBL" id="MBB5199640.1"/>
    </source>
</evidence>
<dbReference type="CDD" id="cd09019">
    <property type="entry name" value="galactose_mutarotase_like"/>
    <property type="match status" value="1"/>
</dbReference>
<gene>
    <name evidence="9" type="ORF">HNR39_001472</name>
</gene>
<comment type="pathway">
    <text evidence="1 5">Carbohydrate metabolism; hexose metabolism.</text>
</comment>
<keyword evidence="4 5" id="KW-0119">Carbohydrate metabolism</keyword>
<evidence type="ECO:0000256" key="6">
    <source>
        <dbReference type="PIRSR" id="PIRSR005096-1"/>
    </source>
</evidence>
<dbReference type="PIRSF" id="PIRSF005096">
    <property type="entry name" value="GALM"/>
    <property type="match status" value="1"/>
</dbReference>
<evidence type="ECO:0000256" key="2">
    <source>
        <dbReference type="ARBA" id="ARBA00006206"/>
    </source>
</evidence>
<dbReference type="EC" id="5.1.3.3" evidence="5"/>
<dbReference type="InterPro" id="IPR014718">
    <property type="entry name" value="GH-type_carb-bd"/>
</dbReference>
<evidence type="ECO:0000256" key="1">
    <source>
        <dbReference type="ARBA" id="ARBA00005028"/>
    </source>
</evidence>
<name>A0A840RSV2_9BURK</name>
<feature type="active site" description="Proton donor" evidence="6">
    <location>
        <position position="189"/>
    </location>
</feature>
<proteinExistence type="inferred from homology"/>
<keyword evidence="10" id="KW-1185">Reference proteome</keyword>
<feature type="binding site" evidence="7">
    <location>
        <position position="259"/>
    </location>
    <ligand>
        <name>beta-D-galactose</name>
        <dbReference type="ChEBI" id="CHEBI:27667"/>
    </ligand>
</feature>